<protein>
    <submittedName>
        <fullName evidence="5">Helix-turn-helix domain-containing protein</fullName>
    </submittedName>
</protein>
<dbReference type="Gene3D" id="1.10.10.2840">
    <property type="entry name" value="PucR C-terminal helix-turn-helix domain"/>
    <property type="match status" value="1"/>
</dbReference>
<accession>A0A926RXN8</accession>
<dbReference type="Pfam" id="PF13556">
    <property type="entry name" value="HTH_30"/>
    <property type="match status" value="1"/>
</dbReference>
<evidence type="ECO:0000259" key="3">
    <source>
        <dbReference type="Pfam" id="PF13556"/>
    </source>
</evidence>
<dbReference type="InterPro" id="IPR042070">
    <property type="entry name" value="PucR_C-HTH_sf"/>
</dbReference>
<evidence type="ECO:0000259" key="4">
    <source>
        <dbReference type="Pfam" id="PF17853"/>
    </source>
</evidence>
<feature type="domain" description="PucR C-terminal helix-turn-helix" evidence="3">
    <location>
        <begin position="306"/>
        <end position="363"/>
    </location>
</feature>
<reference evidence="5" key="1">
    <citation type="submission" date="2020-09" db="EMBL/GenBank/DDBJ databases">
        <title>A novel bacterium of genus Bacillus, isolated from South China Sea.</title>
        <authorList>
            <person name="Huang H."/>
            <person name="Mo K."/>
            <person name="Hu Y."/>
        </authorList>
    </citation>
    <scope>NUCLEOTIDE SEQUENCE</scope>
    <source>
        <strain evidence="5">IB182487</strain>
    </source>
</reference>
<dbReference type="InterPro" id="IPR051448">
    <property type="entry name" value="CdaR-like_regulators"/>
</dbReference>
<dbReference type="Proteomes" id="UP000626844">
    <property type="component" value="Unassembled WGS sequence"/>
</dbReference>
<proteinExistence type="inferred from homology"/>
<evidence type="ECO:0000313" key="5">
    <source>
        <dbReference type="EMBL" id="MBD1380342.1"/>
    </source>
</evidence>
<dbReference type="InterPro" id="IPR025736">
    <property type="entry name" value="PucR_C-HTH_dom"/>
</dbReference>
<comment type="similarity">
    <text evidence="1">Belongs to the CdaR family.</text>
</comment>
<dbReference type="InterPro" id="IPR008599">
    <property type="entry name" value="Diacid_rec"/>
</dbReference>
<gene>
    <name evidence="5" type="ORF">IC621_08875</name>
</gene>
<dbReference type="EMBL" id="JACXAI010000009">
    <property type="protein sequence ID" value="MBD1380342.1"/>
    <property type="molecule type" value="Genomic_DNA"/>
</dbReference>
<feature type="domain" description="Putative sugar diacid recognition" evidence="2">
    <location>
        <begin position="4"/>
        <end position="135"/>
    </location>
</feature>
<dbReference type="AlphaFoldDB" id="A0A926RXN8"/>
<dbReference type="Pfam" id="PF05651">
    <property type="entry name" value="Diacid_rec"/>
    <property type="match status" value="1"/>
</dbReference>
<feature type="domain" description="CdaR GGDEF-like" evidence="4">
    <location>
        <begin position="143"/>
        <end position="262"/>
    </location>
</feature>
<dbReference type="PANTHER" id="PTHR33744">
    <property type="entry name" value="CARBOHYDRATE DIACID REGULATOR"/>
    <property type="match status" value="1"/>
</dbReference>
<name>A0A926RXN8_9BACI</name>
<organism evidence="5 6">
    <name type="scientific">Metabacillus arenae</name>
    <dbReference type="NCBI Taxonomy" id="2771434"/>
    <lineage>
        <taxon>Bacteria</taxon>
        <taxon>Bacillati</taxon>
        <taxon>Bacillota</taxon>
        <taxon>Bacilli</taxon>
        <taxon>Bacillales</taxon>
        <taxon>Bacillaceae</taxon>
        <taxon>Metabacillus</taxon>
    </lineage>
</organism>
<dbReference type="Pfam" id="PF17853">
    <property type="entry name" value="GGDEF_2"/>
    <property type="match status" value="1"/>
</dbReference>
<dbReference type="InterPro" id="IPR041522">
    <property type="entry name" value="CdaR_GGDEF"/>
</dbReference>
<evidence type="ECO:0000256" key="1">
    <source>
        <dbReference type="ARBA" id="ARBA00006754"/>
    </source>
</evidence>
<dbReference type="PANTHER" id="PTHR33744:SF16">
    <property type="entry name" value="CARBOHYDRATE DIACID REGULATOR"/>
    <property type="match status" value="1"/>
</dbReference>
<evidence type="ECO:0000259" key="2">
    <source>
        <dbReference type="Pfam" id="PF05651"/>
    </source>
</evidence>
<dbReference type="RefSeq" id="WP_191157880.1">
    <property type="nucleotide sequence ID" value="NZ_JACXAI010000009.1"/>
</dbReference>
<comment type="caution">
    <text evidence="5">The sequence shown here is derived from an EMBL/GenBank/DDBJ whole genome shotgun (WGS) entry which is preliminary data.</text>
</comment>
<keyword evidence="6" id="KW-1185">Reference proteome</keyword>
<evidence type="ECO:0000313" key="6">
    <source>
        <dbReference type="Proteomes" id="UP000626844"/>
    </source>
</evidence>
<sequence length="376" mass="43715">MIRAVIANKIISEVKKLIKEQMIIVDRNGFIIASTKPSRIGNYHEGAFLACQEKKTIPISKNDEALYKGVKAGICLPIFFQHEPVGAIGITGNPSQIWKYGELLKKMTELLLQESYYAEQLEWEARAEETFVFDWLQQKNWSDSFIDKSKLLKINLTNERRVAIAQLLQPETVDINHFWTDLTRFKIPQSDDLIIRWGNDRILILLNQIEHTTKEQTACFLSKLQAYCFETNQMKLAVGVGQPISAKQLRSSYEQAEKALKVALSNQSIVFEEELELEMCFQEISLKTKRLFVERTIGPLLDDKELIDTIRAYFQMHQSLKETSQSLHIHINTLHYRLKKIEELTNLRTKNIRDLVSLFMSLHFLDEYTKKDQENT</sequence>